<dbReference type="Pfam" id="PF14430">
    <property type="entry name" value="Imm1"/>
    <property type="match status" value="1"/>
</dbReference>
<dbReference type="Proteomes" id="UP000240978">
    <property type="component" value="Unassembled WGS sequence"/>
</dbReference>
<organism evidence="1 2">
    <name type="scientific">Chitinophaga ginsengisoli</name>
    <dbReference type="NCBI Taxonomy" id="363837"/>
    <lineage>
        <taxon>Bacteria</taxon>
        <taxon>Pseudomonadati</taxon>
        <taxon>Bacteroidota</taxon>
        <taxon>Chitinophagia</taxon>
        <taxon>Chitinophagales</taxon>
        <taxon>Chitinophagaceae</taxon>
        <taxon>Chitinophaga</taxon>
    </lineage>
</organism>
<name>A0A2P8G293_9BACT</name>
<reference evidence="1 2" key="1">
    <citation type="submission" date="2018-03" db="EMBL/GenBank/DDBJ databases">
        <title>Genomic Encyclopedia of Archaeal and Bacterial Type Strains, Phase II (KMG-II): from individual species to whole genera.</title>
        <authorList>
            <person name="Goeker M."/>
        </authorList>
    </citation>
    <scope>NUCLEOTIDE SEQUENCE [LARGE SCALE GENOMIC DNA]</scope>
    <source>
        <strain evidence="1 2">DSM 18107</strain>
    </source>
</reference>
<dbReference type="EMBL" id="PYGK01000008">
    <property type="protein sequence ID" value="PSL28104.1"/>
    <property type="molecule type" value="Genomic_DNA"/>
</dbReference>
<sequence length="130" mass="14398">MKLSIDSWIENRNYSNDKDIKESYEAVTALRTLNGKNVTQLIVGDINGFILIGGGPELFVVTQVVGEDEAFFNLINPEYVSDEEEISLVTGGQAGGFPKKNCVPLALAEQALTYYVKHGDRSPSLKWEEE</sequence>
<dbReference type="RefSeq" id="WP_106603576.1">
    <property type="nucleotide sequence ID" value="NZ_PYGK01000008.1"/>
</dbReference>
<dbReference type="OrthoDB" id="771513at2"/>
<protein>
    <submittedName>
        <fullName evidence="1">Immunity protein Imm1 of predicted polymorphic toxin system</fullName>
    </submittedName>
</protein>
<dbReference type="InterPro" id="IPR025680">
    <property type="entry name" value="DddI"/>
</dbReference>
<evidence type="ECO:0000313" key="1">
    <source>
        <dbReference type="EMBL" id="PSL28104.1"/>
    </source>
</evidence>
<comment type="caution">
    <text evidence="1">The sequence shown here is derived from an EMBL/GenBank/DDBJ whole genome shotgun (WGS) entry which is preliminary data.</text>
</comment>
<accession>A0A2P8G293</accession>
<proteinExistence type="predicted"/>
<evidence type="ECO:0000313" key="2">
    <source>
        <dbReference type="Proteomes" id="UP000240978"/>
    </source>
</evidence>
<gene>
    <name evidence="1" type="ORF">CLV42_10823</name>
</gene>
<keyword evidence="2" id="KW-1185">Reference proteome</keyword>
<dbReference type="AlphaFoldDB" id="A0A2P8G293"/>